<keyword evidence="2" id="KW-1185">Reference proteome</keyword>
<evidence type="ECO:0000313" key="1">
    <source>
        <dbReference type="EMBL" id="MBD2505011.1"/>
    </source>
</evidence>
<reference evidence="1 2" key="1">
    <citation type="journal article" date="2020" name="ISME J.">
        <title>Comparative genomics reveals insights into cyanobacterial evolution and habitat adaptation.</title>
        <authorList>
            <person name="Chen M.Y."/>
            <person name="Teng W.K."/>
            <person name="Zhao L."/>
            <person name="Hu C.X."/>
            <person name="Zhou Y.K."/>
            <person name="Han B.P."/>
            <person name="Song L.R."/>
            <person name="Shu W.S."/>
        </authorList>
    </citation>
    <scope>NUCLEOTIDE SEQUENCE [LARGE SCALE GENOMIC DNA]</scope>
    <source>
        <strain evidence="1 2">FACHB-119</strain>
    </source>
</reference>
<dbReference type="Proteomes" id="UP000661112">
    <property type="component" value="Unassembled WGS sequence"/>
</dbReference>
<proteinExistence type="predicted"/>
<dbReference type="EMBL" id="JACJSG010000066">
    <property type="protein sequence ID" value="MBD2505011.1"/>
    <property type="molecule type" value="Genomic_DNA"/>
</dbReference>
<name>A0ABR8DFX0_9NOST</name>
<protein>
    <submittedName>
        <fullName evidence="1">Uncharacterized protein</fullName>
    </submittedName>
</protein>
<gene>
    <name evidence="1" type="ORF">H6G83_31165</name>
</gene>
<comment type="caution">
    <text evidence="1">The sequence shown here is derived from an EMBL/GenBank/DDBJ whole genome shotgun (WGS) entry which is preliminary data.</text>
</comment>
<organism evidence="1 2">
    <name type="scientific">Anabaena azotica FACHB-119</name>
    <dbReference type="NCBI Taxonomy" id="947527"/>
    <lineage>
        <taxon>Bacteria</taxon>
        <taxon>Bacillati</taxon>
        <taxon>Cyanobacteriota</taxon>
        <taxon>Cyanophyceae</taxon>
        <taxon>Nostocales</taxon>
        <taxon>Nostocaceae</taxon>
        <taxon>Anabaena</taxon>
        <taxon>Anabaena azotica</taxon>
    </lineage>
</organism>
<accession>A0ABR8DFX0</accession>
<sequence length="206" mass="22926">MKNQDHETPLFSCKLAGVVTVPDNHSLSAVAWKKKLISSFPQPRFKDVLTRATVLPRVSWFWHSCEMMQICQQAIAIIASDTDDYRQILINCNHLSSTLQDLDASAALLLMISPGQDFVFGLNLTTGEFFSTHIVLTQKQRPSNLKQGVGCRVWGVGESYAPSFQEDSIGRSVKLIPMPSSLREATPTLPPTPYPLPPVDGWRKIC</sequence>
<evidence type="ECO:0000313" key="2">
    <source>
        <dbReference type="Proteomes" id="UP000661112"/>
    </source>
</evidence>